<reference evidence="1 2" key="1">
    <citation type="submission" date="2019-05" db="EMBL/GenBank/DDBJ databases">
        <title>Another draft genome of Portunus trituberculatus and its Hox gene families provides insights of decapod evolution.</title>
        <authorList>
            <person name="Jeong J.-H."/>
            <person name="Song I."/>
            <person name="Kim S."/>
            <person name="Choi T."/>
            <person name="Kim D."/>
            <person name="Ryu S."/>
            <person name="Kim W."/>
        </authorList>
    </citation>
    <scope>NUCLEOTIDE SEQUENCE [LARGE SCALE GENOMIC DNA]</scope>
    <source>
        <tissue evidence="1">Muscle</tissue>
    </source>
</reference>
<dbReference type="Proteomes" id="UP000324222">
    <property type="component" value="Unassembled WGS sequence"/>
</dbReference>
<dbReference type="OrthoDB" id="6409505at2759"/>
<evidence type="ECO:0000313" key="2">
    <source>
        <dbReference type="Proteomes" id="UP000324222"/>
    </source>
</evidence>
<dbReference type="InterPro" id="IPR053231">
    <property type="entry name" value="GPCR_LN-TM7"/>
</dbReference>
<proteinExistence type="predicted"/>
<keyword evidence="2" id="KW-1185">Reference proteome</keyword>
<gene>
    <name evidence="1" type="ORF">E2C01_075259</name>
</gene>
<dbReference type="AlphaFoldDB" id="A0A5B7IEJ3"/>
<organism evidence="1 2">
    <name type="scientific">Portunus trituberculatus</name>
    <name type="common">Swimming crab</name>
    <name type="synonym">Neptunus trituberculatus</name>
    <dbReference type="NCBI Taxonomy" id="210409"/>
    <lineage>
        <taxon>Eukaryota</taxon>
        <taxon>Metazoa</taxon>
        <taxon>Ecdysozoa</taxon>
        <taxon>Arthropoda</taxon>
        <taxon>Crustacea</taxon>
        <taxon>Multicrustacea</taxon>
        <taxon>Malacostraca</taxon>
        <taxon>Eumalacostraca</taxon>
        <taxon>Eucarida</taxon>
        <taxon>Decapoda</taxon>
        <taxon>Pleocyemata</taxon>
        <taxon>Brachyura</taxon>
        <taxon>Eubrachyura</taxon>
        <taxon>Portunoidea</taxon>
        <taxon>Portunidae</taxon>
        <taxon>Portuninae</taxon>
        <taxon>Portunus</taxon>
    </lineage>
</organism>
<accession>A0A5B7IEJ3</accession>
<sequence>MKTCLIPLIYLYTPDGRGCSCDATCRQYGDCCRDSQYYDAAEQTKNVNEYECVDDPLYDGVNVYMRAKCLEKWNNTEVQALCLMGNTQTGDSKLFPVISTTTATTYVNHYCALCNGEETASLRMWQLLMECQNEGASNEDYNVGFHEGQWGIITPSLGLSSFQPCFFSLQIPNDLWNYTKPCLTIVKTCSDLGVNQRDQILGQSYTAFVYHENFTFRNQHCAFCMLELLVKAPVPPIVILLLDFSDTCGRVGHECRCNSEELWDKWFKKCMKAFCSKPNEKFHIDKCVPH</sequence>
<dbReference type="EMBL" id="VSRR010054685">
    <property type="protein sequence ID" value="MPC80673.1"/>
    <property type="molecule type" value="Genomic_DNA"/>
</dbReference>
<dbReference type="PANTHER" id="PTHR45902">
    <property type="entry name" value="LATROPHILIN RECEPTOR-LIKE PROTEIN A"/>
    <property type="match status" value="1"/>
</dbReference>
<comment type="caution">
    <text evidence="1">The sequence shown here is derived from an EMBL/GenBank/DDBJ whole genome shotgun (WGS) entry which is preliminary data.</text>
</comment>
<evidence type="ECO:0008006" key="3">
    <source>
        <dbReference type="Google" id="ProtNLM"/>
    </source>
</evidence>
<dbReference type="PANTHER" id="PTHR45902:SF1">
    <property type="entry name" value="LATROPHILIN RECEPTOR-LIKE PROTEIN A"/>
    <property type="match status" value="1"/>
</dbReference>
<evidence type="ECO:0000313" key="1">
    <source>
        <dbReference type="EMBL" id="MPC80673.1"/>
    </source>
</evidence>
<protein>
    <recommendedName>
        <fullName evidence="3">SMB domain-containing protein</fullName>
    </recommendedName>
</protein>
<name>A0A5B7IEJ3_PORTR</name>